<dbReference type="InterPro" id="IPR036188">
    <property type="entry name" value="FAD/NAD-bd_sf"/>
</dbReference>
<dbReference type="Gene3D" id="3.30.560.10">
    <property type="entry name" value="Glucose Oxidase, domain 3"/>
    <property type="match status" value="1"/>
</dbReference>
<dbReference type="PANTHER" id="PTHR11552:SF147">
    <property type="entry name" value="CHOLINE DEHYDROGENASE, MITOCHONDRIAL"/>
    <property type="match status" value="1"/>
</dbReference>
<dbReference type="SUPFAM" id="SSF51905">
    <property type="entry name" value="FAD/NAD(P)-binding domain"/>
    <property type="match status" value="1"/>
</dbReference>
<dbReference type="InterPro" id="IPR007867">
    <property type="entry name" value="GMC_OxRtase_C"/>
</dbReference>
<evidence type="ECO:0000256" key="4">
    <source>
        <dbReference type="ARBA" id="ARBA00022827"/>
    </source>
</evidence>
<evidence type="ECO:0000313" key="7">
    <source>
        <dbReference type="Proteomes" id="UP001437256"/>
    </source>
</evidence>
<dbReference type="Gene3D" id="3.50.50.60">
    <property type="entry name" value="FAD/NAD(P)-binding domain"/>
    <property type="match status" value="1"/>
</dbReference>
<protein>
    <recommendedName>
        <fullName evidence="5">Glucose-methanol-choline oxidoreductase N-terminal domain-containing protein</fullName>
    </recommendedName>
</protein>
<keyword evidence="3" id="KW-0285">Flavoprotein</keyword>
<comment type="similarity">
    <text evidence="2">Belongs to the GMC oxidoreductase family.</text>
</comment>
<keyword evidence="7" id="KW-1185">Reference proteome</keyword>
<dbReference type="Pfam" id="PF00732">
    <property type="entry name" value="GMC_oxred_N"/>
    <property type="match status" value="1"/>
</dbReference>
<dbReference type="InterPro" id="IPR012132">
    <property type="entry name" value="GMC_OxRdtase"/>
</dbReference>
<comment type="caution">
    <text evidence="6">The sequence shown here is derived from an EMBL/GenBank/DDBJ whole genome shotgun (WGS) entry which is preliminary data.</text>
</comment>
<evidence type="ECO:0000256" key="1">
    <source>
        <dbReference type="ARBA" id="ARBA00001974"/>
    </source>
</evidence>
<proteinExistence type="inferred from homology"/>
<evidence type="ECO:0000256" key="3">
    <source>
        <dbReference type="ARBA" id="ARBA00022630"/>
    </source>
</evidence>
<organism evidence="6 7">
    <name type="scientific">Marasmius tenuissimus</name>
    <dbReference type="NCBI Taxonomy" id="585030"/>
    <lineage>
        <taxon>Eukaryota</taxon>
        <taxon>Fungi</taxon>
        <taxon>Dikarya</taxon>
        <taxon>Basidiomycota</taxon>
        <taxon>Agaricomycotina</taxon>
        <taxon>Agaricomycetes</taxon>
        <taxon>Agaricomycetidae</taxon>
        <taxon>Agaricales</taxon>
        <taxon>Marasmiineae</taxon>
        <taxon>Marasmiaceae</taxon>
        <taxon>Marasmius</taxon>
    </lineage>
</organism>
<evidence type="ECO:0000313" key="6">
    <source>
        <dbReference type="EMBL" id="KAL0059403.1"/>
    </source>
</evidence>
<comment type="cofactor">
    <cofactor evidence="1">
        <name>FAD</name>
        <dbReference type="ChEBI" id="CHEBI:57692"/>
    </cofactor>
</comment>
<dbReference type="Proteomes" id="UP001437256">
    <property type="component" value="Unassembled WGS sequence"/>
</dbReference>
<evidence type="ECO:0000259" key="5">
    <source>
        <dbReference type="PROSITE" id="PS00624"/>
    </source>
</evidence>
<dbReference type="PIRSF" id="PIRSF000137">
    <property type="entry name" value="Alcohol_oxidase"/>
    <property type="match status" value="1"/>
</dbReference>
<dbReference type="InterPro" id="IPR000172">
    <property type="entry name" value="GMC_OxRdtase_N"/>
</dbReference>
<accession>A0ABR2ZF40</accession>
<evidence type="ECO:0000256" key="2">
    <source>
        <dbReference type="ARBA" id="ARBA00010790"/>
    </source>
</evidence>
<gene>
    <name evidence="6" type="ORF">AAF712_013844</name>
</gene>
<dbReference type="EMBL" id="JBBXMP010000228">
    <property type="protein sequence ID" value="KAL0059403.1"/>
    <property type="molecule type" value="Genomic_DNA"/>
</dbReference>
<dbReference type="SUPFAM" id="SSF54373">
    <property type="entry name" value="FAD-linked reductases, C-terminal domain"/>
    <property type="match status" value="1"/>
</dbReference>
<sequence>MVYTRGSRDDWDRYANVTGDDGWSWDSIQPYILKNERFTPPVDGHNTTGEFDPAVHGFDGVNSVTLSGFRHQVDTRIIQASKSMSNGSDYRFVLDMNSGDQLGVGFGQSTVFNGTRSSSATSYLGDQFINRPNLFVLLHAHVTHILPTNPGGDLLSFKAVEVSQDFGDTVHVFNASKEVILSAGSIASPQILMNSGIGDTDVLEPLGIATLLHSPSVGRNLSEHPLIAVPWIVTANDTLAEAKRNKTLAAEQLREWNETRMGPLADSPGLDIGWIRLPDNASIFERFEDPSPGPNTGHLEIQFVNGGTTSEDPPPNSVGSNPALLCPTSRGFVTLNTSNPFDHPMINFNFLDSEFDLFALREGIRSVRRFMTSPTFDGFVLSTPVNMTTDEELDVYIKAKVTGALHPVGTVMMTSKDSDWGVVDPDLRVKGVDGLRVVDSSIFPFVPAAHTQAPTYIVAERGADLIKAFWA</sequence>
<feature type="domain" description="Glucose-methanol-choline oxidoreductase N-terminal" evidence="5">
    <location>
        <begin position="184"/>
        <end position="198"/>
    </location>
</feature>
<dbReference type="PANTHER" id="PTHR11552">
    <property type="entry name" value="GLUCOSE-METHANOL-CHOLINE GMC OXIDOREDUCTASE"/>
    <property type="match status" value="1"/>
</dbReference>
<name>A0ABR2ZF40_9AGAR</name>
<dbReference type="PROSITE" id="PS00624">
    <property type="entry name" value="GMC_OXRED_2"/>
    <property type="match status" value="1"/>
</dbReference>
<dbReference type="Pfam" id="PF05199">
    <property type="entry name" value="GMC_oxred_C"/>
    <property type="match status" value="1"/>
</dbReference>
<reference evidence="6 7" key="1">
    <citation type="submission" date="2024-05" db="EMBL/GenBank/DDBJ databases">
        <title>A draft genome resource for the thread blight pathogen Marasmius tenuissimus strain MS-2.</title>
        <authorList>
            <person name="Yulfo-Soto G.E."/>
            <person name="Baruah I.K."/>
            <person name="Amoako-Attah I."/>
            <person name="Bukari Y."/>
            <person name="Meinhardt L.W."/>
            <person name="Bailey B.A."/>
            <person name="Cohen S.P."/>
        </authorList>
    </citation>
    <scope>NUCLEOTIDE SEQUENCE [LARGE SCALE GENOMIC DNA]</scope>
    <source>
        <strain evidence="6 7">MS-2</strain>
    </source>
</reference>
<keyword evidence="4" id="KW-0274">FAD</keyword>